<sequence length="201" mass="23845">MVEHPQVVEFSFDGIRYLIKDHEKVKSLFNEYLNGTNTSQTHKRQLVKQFTTEIVKHASSEERYLYPILLEKMGNEQAKLLYNKNLLDDLITKEMLRFFETSVIRNDFDWHVFDKAVRKFIEMELHHIEEEEKDVFPIIRQSLNEEELATLEDAIKWAKDHGPTHPHPMESMTNPQAAITHPVTGRLDRLRDEREQNAMKD</sequence>
<dbReference type="Proteomes" id="UP000006671">
    <property type="component" value="Unassembled WGS sequence"/>
</dbReference>
<dbReference type="OMA" id="QEICKHA"/>
<evidence type="ECO:0000256" key="1">
    <source>
        <dbReference type="SAM" id="MobiDB-lite"/>
    </source>
</evidence>
<keyword evidence="4" id="KW-1185">Reference proteome</keyword>
<dbReference type="OrthoDB" id="9983919at2759"/>
<name>D2VHD4_NAEGR</name>
<reference evidence="3 4" key="1">
    <citation type="journal article" date="2010" name="Cell">
        <title>The genome of Naegleria gruberi illuminates early eukaryotic versatility.</title>
        <authorList>
            <person name="Fritz-Laylin L.K."/>
            <person name="Prochnik S.E."/>
            <person name="Ginger M.L."/>
            <person name="Dacks J.B."/>
            <person name="Carpenter M.L."/>
            <person name="Field M.C."/>
            <person name="Kuo A."/>
            <person name="Paredez A."/>
            <person name="Chapman J."/>
            <person name="Pham J."/>
            <person name="Shu S."/>
            <person name="Neupane R."/>
            <person name="Cipriano M."/>
            <person name="Mancuso J."/>
            <person name="Tu H."/>
            <person name="Salamov A."/>
            <person name="Lindquist E."/>
            <person name="Shapiro H."/>
            <person name="Lucas S."/>
            <person name="Grigoriev I.V."/>
            <person name="Cande W.Z."/>
            <person name="Fulton C."/>
            <person name="Rokhsar D.S."/>
            <person name="Dawson S.C."/>
        </authorList>
    </citation>
    <scope>NUCLEOTIDE SEQUENCE [LARGE SCALE GENOMIC DNA]</scope>
    <source>
        <strain evidence="3 4">NEG-M</strain>
    </source>
</reference>
<dbReference type="VEuPathDB" id="AmoebaDB:NAEGRDRAFT_68177"/>
<dbReference type="GeneID" id="8847721"/>
<evidence type="ECO:0000313" key="4">
    <source>
        <dbReference type="Proteomes" id="UP000006671"/>
    </source>
</evidence>
<dbReference type="PANTHER" id="PTHR35585:SF1">
    <property type="entry name" value="HHE DOMAIN PROTEIN (AFU_ORTHOLOGUE AFUA_4G00730)"/>
    <property type="match status" value="1"/>
</dbReference>
<evidence type="ECO:0000313" key="3">
    <source>
        <dbReference type="EMBL" id="EFC43781.1"/>
    </source>
</evidence>
<dbReference type="AlphaFoldDB" id="D2VHD4"/>
<dbReference type="Pfam" id="PF01814">
    <property type="entry name" value="Hemerythrin"/>
    <property type="match status" value="1"/>
</dbReference>
<dbReference type="InParanoid" id="D2VHD4"/>
<dbReference type="PANTHER" id="PTHR35585">
    <property type="entry name" value="HHE DOMAIN PROTEIN (AFU_ORTHOLOGUE AFUA_4G00730)"/>
    <property type="match status" value="1"/>
</dbReference>
<dbReference type="EMBL" id="GG738871">
    <property type="protein sequence ID" value="EFC43781.1"/>
    <property type="molecule type" value="Genomic_DNA"/>
</dbReference>
<feature type="region of interest" description="Disordered" evidence="1">
    <location>
        <begin position="161"/>
        <end position="180"/>
    </location>
</feature>
<evidence type="ECO:0000259" key="2">
    <source>
        <dbReference type="Pfam" id="PF01814"/>
    </source>
</evidence>
<accession>D2VHD4</accession>
<gene>
    <name evidence="3" type="ORF">NAEGRDRAFT_68177</name>
</gene>
<dbReference type="RefSeq" id="XP_002676525.1">
    <property type="nucleotide sequence ID" value="XM_002676479.1"/>
</dbReference>
<dbReference type="Gene3D" id="1.20.120.520">
    <property type="entry name" value="nmb1532 protein domain like"/>
    <property type="match status" value="1"/>
</dbReference>
<organism evidence="4">
    <name type="scientific">Naegleria gruberi</name>
    <name type="common">Amoeba</name>
    <dbReference type="NCBI Taxonomy" id="5762"/>
    <lineage>
        <taxon>Eukaryota</taxon>
        <taxon>Discoba</taxon>
        <taxon>Heterolobosea</taxon>
        <taxon>Tetramitia</taxon>
        <taxon>Eutetramitia</taxon>
        <taxon>Vahlkampfiidae</taxon>
        <taxon>Naegleria</taxon>
    </lineage>
</organism>
<feature type="domain" description="Hemerythrin-like" evidence="2">
    <location>
        <begin position="14"/>
        <end position="138"/>
    </location>
</feature>
<dbReference type="InterPro" id="IPR012312">
    <property type="entry name" value="Hemerythrin-like"/>
</dbReference>
<proteinExistence type="predicted"/>
<protein>
    <submittedName>
        <fullName evidence="3">Predicted protein</fullName>
    </submittedName>
</protein>
<dbReference type="KEGG" id="ngr:NAEGRDRAFT_68177"/>